<dbReference type="InterPro" id="IPR035587">
    <property type="entry name" value="DUS-like_FMN-bd"/>
</dbReference>
<evidence type="ECO:0000256" key="12">
    <source>
        <dbReference type="PIRNR" id="PIRNR006621"/>
    </source>
</evidence>
<dbReference type="InterPro" id="IPR001269">
    <property type="entry name" value="DUS_fam"/>
</dbReference>
<dbReference type="SUPFAM" id="SSF51395">
    <property type="entry name" value="FMN-linked oxidoreductases"/>
    <property type="match status" value="1"/>
</dbReference>
<dbReference type="InterPro" id="IPR024036">
    <property type="entry name" value="tRNA-dHydroUridine_Synthase_C"/>
</dbReference>
<dbReference type="PROSITE" id="PS01136">
    <property type="entry name" value="UPF0034"/>
    <property type="match status" value="1"/>
</dbReference>
<dbReference type="GO" id="GO:0000049">
    <property type="term" value="F:tRNA binding"/>
    <property type="evidence" value="ECO:0007669"/>
    <property type="project" value="UniProtKB-KW"/>
</dbReference>
<evidence type="ECO:0000256" key="10">
    <source>
        <dbReference type="ARBA" id="ARBA00048205"/>
    </source>
</evidence>
<comment type="function">
    <text evidence="2 12">Catalyzes the synthesis of 5,6-dihydrouridine (D), a modified base found in the D-loop of most tRNAs, via the reduction of the C5-C6 double bond in target uridines.</text>
</comment>
<dbReference type="InterPro" id="IPR018517">
    <property type="entry name" value="tRNA_hU_synthase_CS"/>
</dbReference>
<keyword evidence="4 12" id="KW-0285">Flavoprotein</keyword>
<evidence type="ECO:0000256" key="5">
    <source>
        <dbReference type="ARBA" id="ARBA00022643"/>
    </source>
</evidence>
<evidence type="ECO:0000256" key="14">
    <source>
        <dbReference type="PIRSR" id="PIRSR006621-2"/>
    </source>
</evidence>
<name>A0AB35BX13_9GAMM</name>
<evidence type="ECO:0000256" key="1">
    <source>
        <dbReference type="ARBA" id="ARBA00001917"/>
    </source>
</evidence>
<comment type="similarity">
    <text evidence="12">Belongs to the dus family.</text>
</comment>
<sequence length="321" mass="35508">MKIGELTLTQPYIMAPMAGITDLPFRKLCRAQGAGLAVSEMVNAQENLWDTDKSKNRVVTEGESLPISIQILGVEPEDMANAARYNVGLGANIIDINMGCPAKKVCKKAAGSALMRDETLVTEILTAVVNAVDVPVTLKIRTGWDRENKNALNIARIAERVGIQALTIHGRTRQDGFSGDAEYETIAHIKSQISIPVIANGDITSVEKARDVLKVTGADALMIGRGAFGNPWIFRSLVEDQEYRPSHDEIFEVINTHLNGLYELYGDEKGVRVARKHLLWYSSWFDNAKDWRTTLMSARSRDEQHHILTSLINNQPIASVI</sequence>
<feature type="active site" description="Proton donor" evidence="13">
    <location>
        <position position="100"/>
    </location>
</feature>
<dbReference type="InterPro" id="IPR013785">
    <property type="entry name" value="Aldolase_TIM"/>
</dbReference>
<dbReference type="InterPro" id="IPR004652">
    <property type="entry name" value="DusB-like"/>
</dbReference>
<dbReference type="GO" id="GO:0050660">
    <property type="term" value="F:flavin adenine dinucleotide binding"/>
    <property type="evidence" value="ECO:0007669"/>
    <property type="project" value="InterPro"/>
</dbReference>
<evidence type="ECO:0000259" key="15">
    <source>
        <dbReference type="Pfam" id="PF01207"/>
    </source>
</evidence>
<dbReference type="EC" id="1.3.1.-" evidence="12"/>
<dbReference type="Gene3D" id="3.20.20.70">
    <property type="entry name" value="Aldolase class I"/>
    <property type="match status" value="1"/>
</dbReference>
<evidence type="ECO:0000256" key="7">
    <source>
        <dbReference type="ARBA" id="ARBA00022857"/>
    </source>
</evidence>
<dbReference type="AlphaFoldDB" id="A0AB35BX13"/>
<proteinExistence type="inferred from homology"/>
<keyword evidence="9 12" id="KW-0560">Oxidoreductase</keyword>
<dbReference type="GO" id="GO:0017150">
    <property type="term" value="F:tRNA dihydrouridine synthase activity"/>
    <property type="evidence" value="ECO:0007669"/>
    <property type="project" value="InterPro"/>
</dbReference>
<feature type="binding site" evidence="14">
    <location>
        <begin position="224"/>
        <end position="225"/>
    </location>
    <ligand>
        <name>FMN</name>
        <dbReference type="ChEBI" id="CHEBI:58210"/>
    </ligand>
</feature>
<dbReference type="PIRSF" id="PIRSF006621">
    <property type="entry name" value="Dus"/>
    <property type="match status" value="1"/>
</dbReference>
<comment type="catalytic activity">
    <reaction evidence="11">
        <text>a 5,6-dihydrouridine in tRNA + NAD(+) = a uridine in tRNA + NADH + H(+)</text>
        <dbReference type="Rhea" id="RHEA:54452"/>
        <dbReference type="Rhea" id="RHEA-COMP:13339"/>
        <dbReference type="Rhea" id="RHEA-COMP:13887"/>
        <dbReference type="ChEBI" id="CHEBI:15378"/>
        <dbReference type="ChEBI" id="CHEBI:57540"/>
        <dbReference type="ChEBI" id="CHEBI:57945"/>
        <dbReference type="ChEBI" id="CHEBI:65315"/>
        <dbReference type="ChEBI" id="CHEBI:74443"/>
    </reaction>
</comment>
<dbReference type="EMBL" id="JAGIBU010000001">
    <property type="protein sequence ID" value="MBS7823628.1"/>
    <property type="molecule type" value="Genomic_DNA"/>
</dbReference>
<dbReference type="CDD" id="cd02801">
    <property type="entry name" value="DUS_like_FMN"/>
    <property type="match status" value="1"/>
</dbReference>
<evidence type="ECO:0000313" key="16">
    <source>
        <dbReference type="EMBL" id="MBS7823628.1"/>
    </source>
</evidence>
<dbReference type="NCBIfam" id="TIGR00737">
    <property type="entry name" value="nifR3_yhdG"/>
    <property type="match status" value="1"/>
</dbReference>
<dbReference type="Pfam" id="PF01207">
    <property type="entry name" value="Dus"/>
    <property type="match status" value="1"/>
</dbReference>
<comment type="cofactor">
    <cofactor evidence="1 12 14">
        <name>FMN</name>
        <dbReference type="ChEBI" id="CHEBI:58210"/>
    </cofactor>
</comment>
<reference evidence="16" key="1">
    <citation type="submission" date="2021-03" db="EMBL/GenBank/DDBJ databases">
        <title>Identification and antibiotic profiling of Wohlfahrtiimonas chitiniclastica, an underestimated human pathogen.</title>
        <authorList>
            <person name="Kopf A."/>
            <person name="Bunk B."/>
            <person name="Coldewey S."/>
            <person name="Gunzer F."/>
            <person name="Riedel T."/>
            <person name="Schroettner P."/>
        </authorList>
    </citation>
    <scope>NUCLEOTIDE SEQUENCE</scope>
    <source>
        <strain evidence="16">DSM 100917</strain>
    </source>
</reference>
<organism evidence="16 17">
    <name type="scientific">Wohlfahrtiimonas chitiniclastica</name>
    <dbReference type="NCBI Taxonomy" id="400946"/>
    <lineage>
        <taxon>Bacteria</taxon>
        <taxon>Pseudomonadati</taxon>
        <taxon>Pseudomonadota</taxon>
        <taxon>Gammaproteobacteria</taxon>
        <taxon>Cardiobacteriales</taxon>
        <taxon>Ignatzschineriaceae</taxon>
        <taxon>Wohlfahrtiimonas</taxon>
    </lineage>
</organism>
<keyword evidence="8" id="KW-0694">RNA-binding</keyword>
<accession>A0AB35BX13</accession>
<evidence type="ECO:0000256" key="8">
    <source>
        <dbReference type="ARBA" id="ARBA00022884"/>
    </source>
</evidence>
<dbReference type="RefSeq" id="WP_213402174.1">
    <property type="nucleotide sequence ID" value="NZ_JAGIBT010000001.1"/>
</dbReference>
<feature type="binding site" evidence="14">
    <location>
        <position position="139"/>
    </location>
    <ligand>
        <name>FMN</name>
        <dbReference type="ChEBI" id="CHEBI:58210"/>
    </ligand>
</feature>
<evidence type="ECO:0000256" key="2">
    <source>
        <dbReference type="ARBA" id="ARBA00002790"/>
    </source>
</evidence>
<dbReference type="PANTHER" id="PTHR45846:SF1">
    <property type="entry name" value="TRNA-DIHYDROURIDINE(47) SYNTHASE [NAD(P)(+)]-LIKE"/>
    <property type="match status" value="1"/>
</dbReference>
<comment type="caution">
    <text evidence="16">The sequence shown here is derived from an EMBL/GenBank/DDBJ whole genome shotgun (WGS) entry which is preliminary data.</text>
</comment>
<evidence type="ECO:0000256" key="9">
    <source>
        <dbReference type="ARBA" id="ARBA00023002"/>
    </source>
</evidence>
<feature type="binding site" evidence="14">
    <location>
        <position position="70"/>
    </location>
    <ligand>
        <name>FMN</name>
        <dbReference type="ChEBI" id="CHEBI:58210"/>
    </ligand>
</feature>
<keyword evidence="5 12" id="KW-0288">FMN</keyword>
<keyword evidence="14" id="KW-0547">Nucleotide-binding</keyword>
<evidence type="ECO:0000256" key="13">
    <source>
        <dbReference type="PIRSR" id="PIRSR006621-1"/>
    </source>
</evidence>
<evidence type="ECO:0000256" key="6">
    <source>
        <dbReference type="ARBA" id="ARBA00022694"/>
    </source>
</evidence>
<feature type="binding site" evidence="14">
    <location>
        <begin position="16"/>
        <end position="18"/>
    </location>
    <ligand>
        <name>FMN</name>
        <dbReference type="ChEBI" id="CHEBI:58210"/>
    </ligand>
</feature>
<dbReference type="Gene3D" id="1.10.1200.80">
    <property type="entry name" value="Putative flavin oxidoreducatase, domain 2"/>
    <property type="match status" value="1"/>
</dbReference>
<evidence type="ECO:0000256" key="3">
    <source>
        <dbReference type="ARBA" id="ARBA00022555"/>
    </source>
</evidence>
<keyword evidence="3" id="KW-0820">tRNA-binding</keyword>
<feature type="binding site" evidence="14">
    <location>
        <position position="169"/>
    </location>
    <ligand>
        <name>FMN</name>
        <dbReference type="ChEBI" id="CHEBI:58210"/>
    </ligand>
</feature>
<keyword evidence="7" id="KW-0521">NADP</keyword>
<evidence type="ECO:0000256" key="11">
    <source>
        <dbReference type="ARBA" id="ARBA00048802"/>
    </source>
</evidence>
<gene>
    <name evidence="16" type="primary">dusB</name>
    <name evidence="16" type="ORF">J7561_00220</name>
</gene>
<comment type="catalytic activity">
    <reaction evidence="10">
        <text>a 5,6-dihydrouridine in tRNA + NADP(+) = a uridine in tRNA + NADPH + H(+)</text>
        <dbReference type="Rhea" id="RHEA:23624"/>
        <dbReference type="Rhea" id="RHEA-COMP:13339"/>
        <dbReference type="Rhea" id="RHEA-COMP:13887"/>
        <dbReference type="ChEBI" id="CHEBI:15378"/>
        <dbReference type="ChEBI" id="CHEBI:57783"/>
        <dbReference type="ChEBI" id="CHEBI:58349"/>
        <dbReference type="ChEBI" id="CHEBI:65315"/>
        <dbReference type="ChEBI" id="CHEBI:74443"/>
    </reaction>
</comment>
<dbReference type="PANTHER" id="PTHR45846">
    <property type="entry name" value="TRNA-DIHYDROURIDINE(47) SYNTHASE [NAD(P)(+)]-LIKE"/>
    <property type="match status" value="1"/>
</dbReference>
<dbReference type="Proteomes" id="UP000680020">
    <property type="component" value="Unassembled WGS sequence"/>
</dbReference>
<evidence type="ECO:0000256" key="4">
    <source>
        <dbReference type="ARBA" id="ARBA00022630"/>
    </source>
</evidence>
<evidence type="ECO:0000313" key="17">
    <source>
        <dbReference type="Proteomes" id="UP000680020"/>
    </source>
</evidence>
<feature type="domain" description="DUS-like FMN-binding" evidence="15">
    <location>
        <begin position="14"/>
        <end position="308"/>
    </location>
</feature>
<keyword evidence="6 12" id="KW-0819">tRNA processing</keyword>
<protein>
    <recommendedName>
        <fullName evidence="12">tRNA-dihydrouridine synthase</fullName>
        <ecNumber evidence="12">1.3.1.-</ecNumber>
    </recommendedName>
</protein>